<dbReference type="EMBL" id="KV429032">
    <property type="protein sequence ID" value="KZT74960.1"/>
    <property type="molecule type" value="Genomic_DNA"/>
</dbReference>
<keyword evidence="2" id="KW-1185">Reference proteome</keyword>
<evidence type="ECO:0000313" key="1">
    <source>
        <dbReference type="EMBL" id="KZT74960.1"/>
    </source>
</evidence>
<dbReference type="Proteomes" id="UP000076727">
    <property type="component" value="Unassembled WGS sequence"/>
</dbReference>
<gene>
    <name evidence="1" type="ORF">DAEQUDRAFT_14968</name>
</gene>
<organism evidence="1 2">
    <name type="scientific">Daedalea quercina L-15889</name>
    <dbReference type="NCBI Taxonomy" id="1314783"/>
    <lineage>
        <taxon>Eukaryota</taxon>
        <taxon>Fungi</taxon>
        <taxon>Dikarya</taxon>
        <taxon>Basidiomycota</taxon>
        <taxon>Agaricomycotina</taxon>
        <taxon>Agaricomycetes</taxon>
        <taxon>Polyporales</taxon>
        <taxon>Fomitopsis</taxon>
    </lineage>
</organism>
<dbReference type="AlphaFoldDB" id="A0A165UIJ9"/>
<proteinExistence type="predicted"/>
<protein>
    <submittedName>
        <fullName evidence="1">Uncharacterized protein</fullName>
    </submittedName>
</protein>
<accession>A0A165UIJ9</accession>
<evidence type="ECO:0000313" key="2">
    <source>
        <dbReference type="Proteomes" id="UP000076727"/>
    </source>
</evidence>
<sequence>MPENIALALSVTVLHSPSHTKRVSIVRSYAGCGILVLIRGHVCGVDDRRARVDHDSRCHRQQRLYGKTSELEWH</sequence>
<name>A0A165UIJ9_9APHY</name>
<reference evidence="1 2" key="1">
    <citation type="journal article" date="2016" name="Mol. Biol. Evol.">
        <title>Comparative Genomics of Early-Diverging Mushroom-Forming Fungi Provides Insights into the Origins of Lignocellulose Decay Capabilities.</title>
        <authorList>
            <person name="Nagy L.G."/>
            <person name="Riley R."/>
            <person name="Tritt A."/>
            <person name="Adam C."/>
            <person name="Daum C."/>
            <person name="Floudas D."/>
            <person name="Sun H."/>
            <person name="Yadav J.S."/>
            <person name="Pangilinan J."/>
            <person name="Larsson K.H."/>
            <person name="Matsuura K."/>
            <person name="Barry K."/>
            <person name="Labutti K."/>
            <person name="Kuo R."/>
            <person name="Ohm R.A."/>
            <person name="Bhattacharya S.S."/>
            <person name="Shirouzu T."/>
            <person name="Yoshinaga Y."/>
            <person name="Martin F.M."/>
            <person name="Grigoriev I.V."/>
            <person name="Hibbett D.S."/>
        </authorList>
    </citation>
    <scope>NUCLEOTIDE SEQUENCE [LARGE SCALE GENOMIC DNA]</scope>
    <source>
        <strain evidence="1 2">L-15889</strain>
    </source>
</reference>